<name>A0AAD9K5P0_9ANNE</name>
<comment type="caution">
    <text evidence="2">The sequence shown here is derived from an EMBL/GenBank/DDBJ whole genome shotgun (WGS) entry which is preliminary data.</text>
</comment>
<feature type="compositionally biased region" description="Polar residues" evidence="1">
    <location>
        <begin position="69"/>
        <end position="85"/>
    </location>
</feature>
<evidence type="ECO:0000256" key="1">
    <source>
        <dbReference type="SAM" id="MobiDB-lite"/>
    </source>
</evidence>
<reference evidence="2" key="1">
    <citation type="journal article" date="2023" name="Mol. Biol. Evol.">
        <title>Third-Generation Sequencing Reveals the Adaptive Role of the Epigenome in Three Deep-Sea Polychaetes.</title>
        <authorList>
            <person name="Perez M."/>
            <person name="Aroh O."/>
            <person name="Sun Y."/>
            <person name="Lan Y."/>
            <person name="Juniper S.K."/>
            <person name="Young C.R."/>
            <person name="Angers B."/>
            <person name="Qian P.Y."/>
        </authorList>
    </citation>
    <scope>NUCLEOTIDE SEQUENCE</scope>
    <source>
        <strain evidence="2">P08H-3</strain>
    </source>
</reference>
<evidence type="ECO:0000313" key="2">
    <source>
        <dbReference type="EMBL" id="KAK2165021.1"/>
    </source>
</evidence>
<gene>
    <name evidence="2" type="ORF">LSH36_56g06014</name>
</gene>
<sequence length="169" mass="18721">MITGEPEQVNMSNHRRKSSVSSLGYGAVEDCRCCNASLNGSIKRGTRHLVNKMLVILKHFAGERYHINNSGKTRAVRQASNTGSLSEKAIAEEETETTETSEHESPERSTSIQPEDTLVPPVEPSADLVSDTESESDVDEDDEEVVVTGEGDIIVDKKEKVYIYIYIYI</sequence>
<organism evidence="2 3">
    <name type="scientific">Paralvinella palmiformis</name>
    <dbReference type="NCBI Taxonomy" id="53620"/>
    <lineage>
        <taxon>Eukaryota</taxon>
        <taxon>Metazoa</taxon>
        <taxon>Spiralia</taxon>
        <taxon>Lophotrochozoa</taxon>
        <taxon>Annelida</taxon>
        <taxon>Polychaeta</taxon>
        <taxon>Sedentaria</taxon>
        <taxon>Canalipalpata</taxon>
        <taxon>Terebellida</taxon>
        <taxon>Terebelliformia</taxon>
        <taxon>Alvinellidae</taxon>
        <taxon>Paralvinella</taxon>
    </lineage>
</organism>
<accession>A0AAD9K5P0</accession>
<dbReference type="AlphaFoldDB" id="A0AAD9K5P0"/>
<keyword evidence="3" id="KW-1185">Reference proteome</keyword>
<feature type="region of interest" description="Disordered" evidence="1">
    <location>
        <begin position="69"/>
        <end position="144"/>
    </location>
</feature>
<dbReference type="EMBL" id="JAODUP010000056">
    <property type="protein sequence ID" value="KAK2165021.1"/>
    <property type="molecule type" value="Genomic_DNA"/>
</dbReference>
<evidence type="ECO:0000313" key="3">
    <source>
        <dbReference type="Proteomes" id="UP001208570"/>
    </source>
</evidence>
<feature type="compositionally biased region" description="Acidic residues" evidence="1">
    <location>
        <begin position="130"/>
        <end position="144"/>
    </location>
</feature>
<proteinExistence type="predicted"/>
<protein>
    <submittedName>
        <fullName evidence="2">Uncharacterized protein</fullName>
    </submittedName>
</protein>
<dbReference type="Proteomes" id="UP001208570">
    <property type="component" value="Unassembled WGS sequence"/>
</dbReference>